<dbReference type="PROSITE" id="PS00518">
    <property type="entry name" value="ZF_RING_1"/>
    <property type="match status" value="1"/>
</dbReference>
<dbReference type="OrthoDB" id="1701437at2759"/>
<dbReference type="GO" id="GO:0016558">
    <property type="term" value="P:protein import into peroxisome matrix"/>
    <property type="evidence" value="ECO:0007669"/>
    <property type="project" value="InterPro"/>
</dbReference>
<dbReference type="AlphaFoldDB" id="V3YZK6"/>
<keyword evidence="10" id="KW-0862">Zinc</keyword>
<dbReference type="GO" id="GO:0005778">
    <property type="term" value="C:peroxisomal membrane"/>
    <property type="evidence" value="ECO:0007669"/>
    <property type="project" value="UniProtKB-SubCell"/>
</dbReference>
<evidence type="ECO:0000256" key="18">
    <source>
        <dbReference type="ARBA" id="ARBA00034543"/>
    </source>
</evidence>
<dbReference type="STRING" id="225164.V3YZK6"/>
<comment type="similarity">
    <text evidence="3">Belongs to the pex2/pex10/pex12 family.</text>
</comment>
<sequence length="232" mass="27334">MYTVYCNGSTVGQELLNIKYGYSNRRSWITGRQKILYALLFIGCPWFKERLTDIVNILHLTQWHQQINKCIKWIENSLKLVTVCNFMLFLNRGGYINIIERLLGIQSLYPHSQNIRQVSFEFMTRELLWNGFSEFLFFILPLVNLQKIKNTIKRWTNRKTENIKTLCQRSDQDLKSCAVCSDWPINPHEIGCQHVFCYYCLFSNYKADPGFVCPLCNYGIEDETSLKPVELT</sequence>
<dbReference type="GO" id="GO:0008270">
    <property type="term" value="F:zinc ion binding"/>
    <property type="evidence" value="ECO:0007669"/>
    <property type="project" value="UniProtKB-KW"/>
</dbReference>
<dbReference type="SUPFAM" id="SSF57850">
    <property type="entry name" value="RING/U-box"/>
    <property type="match status" value="1"/>
</dbReference>
<evidence type="ECO:0000256" key="16">
    <source>
        <dbReference type="ARBA" id="ARBA00034438"/>
    </source>
</evidence>
<name>V3YZK6_LOTGI</name>
<evidence type="ECO:0000259" key="20">
    <source>
        <dbReference type="PROSITE" id="PS50089"/>
    </source>
</evidence>
<dbReference type="EC" id="2.3.2.36" evidence="17"/>
<dbReference type="Pfam" id="PF00097">
    <property type="entry name" value="zf-C3HC4"/>
    <property type="match status" value="1"/>
</dbReference>
<comment type="subcellular location">
    <subcellularLocation>
        <location evidence="1">Peroxisome membrane</location>
        <topology evidence="1">Multi-pass membrane protein</topology>
    </subcellularLocation>
</comment>
<dbReference type="InterPro" id="IPR017907">
    <property type="entry name" value="Znf_RING_CS"/>
</dbReference>
<dbReference type="Proteomes" id="UP000030746">
    <property type="component" value="Unassembled WGS sequence"/>
</dbReference>
<evidence type="ECO:0000256" key="14">
    <source>
        <dbReference type="ARBA" id="ARBA00023140"/>
    </source>
</evidence>
<evidence type="ECO:0000313" key="22">
    <source>
        <dbReference type="Proteomes" id="UP000030746"/>
    </source>
</evidence>
<evidence type="ECO:0000256" key="7">
    <source>
        <dbReference type="ARBA" id="ARBA00022723"/>
    </source>
</evidence>
<comment type="catalytic activity">
    <reaction evidence="16">
        <text>[E2 ubiquitin-conjugating enzyme]-S-ubiquitinyl-L-cysteine + [acceptor protein]-L-cysteine = [E2 ubiquitin-conjugating enzyme]-L-cysteine + [acceptor protein]-S-ubiquitinyl-L-cysteine.</text>
        <dbReference type="EC" id="2.3.2.36"/>
    </reaction>
</comment>
<comment type="pathway">
    <text evidence="2">Protein modification; protein ubiquitination.</text>
</comment>
<evidence type="ECO:0000256" key="1">
    <source>
        <dbReference type="ARBA" id="ARBA00004585"/>
    </source>
</evidence>
<keyword evidence="9" id="KW-0833">Ubl conjugation pathway</keyword>
<dbReference type="SMART" id="SM00184">
    <property type="entry name" value="RING"/>
    <property type="match status" value="1"/>
</dbReference>
<dbReference type="RefSeq" id="XP_009065667.1">
    <property type="nucleotide sequence ID" value="XM_009067419.1"/>
</dbReference>
<dbReference type="EMBL" id="KB203629">
    <property type="protein sequence ID" value="ESO83638.1"/>
    <property type="molecule type" value="Genomic_DNA"/>
</dbReference>
<keyword evidence="12" id="KW-1133">Transmembrane helix</keyword>
<dbReference type="KEGG" id="lgi:LOTGIDRAFT_169113"/>
<dbReference type="CTD" id="20241064"/>
<dbReference type="GO" id="GO:0061630">
    <property type="term" value="F:ubiquitin protein ligase activity"/>
    <property type="evidence" value="ECO:0007669"/>
    <property type="project" value="UniProtKB-EC"/>
</dbReference>
<reference evidence="21 22" key="1">
    <citation type="journal article" date="2013" name="Nature">
        <title>Insights into bilaterian evolution from three spiralian genomes.</title>
        <authorList>
            <person name="Simakov O."/>
            <person name="Marletaz F."/>
            <person name="Cho S.J."/>
            <person name="Edsinger-Gonzales E."/>
            <person name="Havlak P."/>
            <person name="Hellsten U."/>
            <person name="Kuo D.H."/>
            <person name="Larsson T."/>
            <person name="Lv J."/>
            <person name="Arendt D."/>
            <person name="Savage R."/>
            <person name="Osoegawa K."/>
            <person name="de Jong P."/>
            <person name="Grimwood J."/>
            <person name="Chapman J.A."/>
            <person name="Shapiro H."/>
            <person name="Aerts A."/>
            <person name="Otillar R.P."/>
            <person name="Terry A.Y."/>
            <person name="Boore J.L."/>
            <person name="Grigoriev I.V."/>
            <person name="Lindberg D.R."/>
            <person name="Seaver E.C."/>
            <person name="Weisblat D.A."/>
            <person name="Putnam N.H."/>
            <person name="Rokhsar D.S."/>
        </authorList>
    </citation>
    <scope>NUCLEOTIDE SEQUENCE [LARGE SCALE GENOMIC DNA]</scope>
</reference>
<accession>V3YZK6</accession>
<evidence type="ECO:0000256" key="9">
    <source>
        <dbReference type="ARBA" id="ARBA00022786"/>
    </source>
</evidence>
<feature type="domain" description="RING-type" evidence="20">
    <location>
        <begin position="177"/>
        <end position="217"/>
    </location>
</feature>
<dbReference type="InterPro" id="IPR018957">
    <property type="entry name" value="Znf_C3HC4_RING-type"/>
</dbReference>
<keyword evidence="11" id="KW-0653">Protein transport</keyword>
<organism evidence="21 22">
    <name type="scientific">Lottia gigantea</name>
    <name type="common">Giant owl limpet</name>
    <dbReference type="NCBI Taxonomy" id="225164"/>
    <lineage>
        <taxon>Eukaryota</taxon>
        <taxon>Metazoa</taxon>
        <taxon>Spiralia</taxon>
        <taxon>Lophotrochozoa</taxon>
        <taxon>Mollusca</taxon>
        <taxon>Gastropoda</taxon>
        <taxon>Patellogastropoda</taxon>
        <taxon>Lottioidea</taxon>
        <taxon>Lottiidae</taxon>
        <taxon>Lottia</taxon>
    </lineage>
</organism>
<evidence type="ECO:0000256" key="10">
    <source>
        <dbReference type="ARBA" id="ARBA00022833"/>
    </source>
</evidence>
<dbReference type="PROSITE" id="PS50089">
    <property type="entry name" value="ZF_RING_2"/>
    <property type="match status" value="1"/>
</dbReference>
<keyword evidence="14" id="KW-0576">Peroxisome</keyword>
<evidence type="ECO:0000256" key="13">
    <source>
        <dbReference type="ARBA" id="ARBA00023136"/>
    </source>
</evidence>
<keyword evidence="22" id="KW-1185">Reference proteome</keyword>
<dbReference type="InterPro" id="IPR025654">
    <property type="entry name" value="PEX2/10"/>
</dbReference>
<dbReference type="PANTHER" id="PTHR48178:SF1">
    <property type="entry name" value="PEROXISOME BIOGENESIS FACTOR 2"/>
    <property type="match status" value="1"/>
</dbReference>
<evidence type="ECO:0000256" key="19">
    <source>
        <dbReference type="PROSITE-ProRule" id="PRU00175"/>
    </source>
</evidence>
<dbReference type="Gene3D" id="3.30.40.10">
    <property type="entry name" value="Zinc/RING finger domain, C3HC4 (zinc finger)"/>
    <property type="match status" value="1"/>
</dbReference>
<dbReference type="InterPro" id="IPR045859">
    <property type="entry name" value="RING-HC_PEX2"/>
</dbReference>
<dbReference type="PANTHER" id="PTHR48178">
    <property type="entry name" value="PEROXISOME BIOGENESIS FACTOR 2"/>
    <property type="match status" value="1"/>
</dbReference>
<dbReference type="GeneID" id="20241064"/>
<evidence type="ECO:0000256" key="8">
    <source>
        <dbReference type="ARBA" id="ARBA00022771"/>
    </source>
</evidence>
<evidence type="ECO:0000256" key="2">
    <source>
        <dbReference type="ARBA" id="ARBA00004906"/>
    </source>
</evidence>
<evidence type="ECO:0000256" key="6">
    <source>
        <dbReference type="ARBA" id="ARBA00022692"/>
    </source>
</evidence>
<keyword evidence="4" id="KW-0813">Transport</keyword>
<keyword evidence="8 19" id="KW-0863">Zinc-finger</keyword>
<protein>
    <recommendedName>
        <fullName evidence="18">Peroxisome biogenesis factor 2</fullName>
        <ecNumber evidence="17">2.3.2.36</ecNumber>
    </recommendedName>
    <alternativeName>
        <fullName evidence="15">Peroxin-2</fullName>
    </alternativeName>
</protein>
<evidence type="ECO:0000313" key="21">
    <source>
        <dbReference type="EMBL" id="ESO83638.1"/>
    </source>
</evidence>
<keyword evidence="13" id="KW-0472">Membrane</keyword>
<dbReference type="InterPro" id="IPR001841">
    <property type="entry name" value="Znf_RING"/>
</dbReference>
<evidence type="ECO:0000256" key="17">
    <source>
        <dbReference type="ARBA" id="ARBA00034523"/>
    </source>
</evidence>
<dbReference type="Pfam" id="PF04757">
    <property type="entry name" value="Pex2_Pex12"/>
    <property type="match status" value="1"/>
</dbReference>
<evidence type="ECO:0000256" key="4">
    <source>
        <dbReference type="ARBA" id="ARBA00022448"/>
    </source>
</evidence>
<evidence type="ECO:0000256" key="15">
    <source>
        <dbReference type="ARBA" id="ARBA00032511"/>
    </source>
</evidence>
<evidence type="ECO:0000256" key="11">
    <source>
        <dbReference type="ARBA" id="ARBA00022927"/>
    </source>
</evidence>
<dbReference type="InterPro" id="IPR013083">
    <property type="entry name" value="Znf_RING/FYVE/PHD"/>
</dbReference>
<keyword evidence="7" id="KW-0479">Metal-binding</keyword>
<dbReference type="CDD" id="cd16526">
    <property type="entry name" value="RING-HC_PEX2"/>
    <property type="match status" value="1"/>
</dbReference>
<dbReference type="HOGENOM" id="CLU_024591_3_1_1"/>
<dbReference type="OMA" id="QKCGHVA"/>
<evidence type="ECO:0000256" key="12">
    <source>
        <dbReference type="ARBA" id="ARBA00022989"/>
    </source>
</evidence>
<proteinExistence type="inferred from homology"/>
<gene>
    <name evidence="21" type="ORF">LOTGIDRAFT_169113</name>
</gene>
<keyword evidence="6" id="KW-0812">Transmembrane</keyword>
<keyword evidence="5" id="KW-0808">Transferase</keyword>
<evidence type="ECO:0000256" key="5">
    <source>
        <dbReference type="ARBA" id="ARBA00022679"/>
    </source>
</evidence>
<evidence type="ECO:0000256" key="3">
    <source>
        <dbReference type="ARBA" id="ARBA00008704"/>
    </source>
</evidence>
<dbReference type="InterPro" id="IPR006845">
    <property type="entry name" value="Pex_N"/>
</dbReference>